<evidence type="ECO:0000256" key="1">
    <source>
        <dbReference type="ARBA" id="ARBA00004192"/>
    </source>
</evidence>
<dbReference type="Gene3D" id="1.10.3570.10">
    <property type="entry name" value="Rhabdovirus nucleocapsid protein like domain"/>
    <property type="match status" value="1"/>
</dbReference>
<dbReference type="InterPro" id="IPR035961">
    <property type="entry name" value="Rhabdovirus_nucleoprotein-like"/>
</dbReference>
<evidence type="ECO:0000256" key="9">
    <source>
        <dbReference type="ARBA" id="ARBA00023200"/>
    </source>
</evidence>
<evidence type="ECO:0000256" key="2">
    <source>
        <dbReference type="ARBA" id="ARBA00004328"/>
    </source>
</evidence>
<keyword evidence="4" id="KW-1139">Helical capsid protein</keyword>
<evidence type="ECO:0000256" key="7">
    <source>
        <dbReference type="ARBA" id="ARBA00022884"/>
    </source>
</evidence>
<evidence type="ECO:0000256" key="5">
    <source>
        <dbReference type="ARBA" id="ARBA00022561"/>
    </source>
</evidence>
<reference evidence="13" key="1">
    <citation type="submission" date="2018-11" db="EMBL/GenBank/DDBJ databases">
        <authorList>
            <person name="Jo Y."/>
            <person name="Cho W.K."/>
        </authorList>
    </citation>
    <scope>NUCLEOTIDE SEQUENCE</scope>
    <source>
        <strain evidence="13">Won</strain>
    </source>
</reference>
<proteinExistence type="predicted"/>
<evidence type="ECO:0000256" key="3">
    <source>
        <dbReference type="ARBA" id="ARBA00014389"/>
    </source>
</evidence>
<accession>A0A7G3W8U4</accession>
<evidence type="ECO:0000256" key="10">
    <source>
        <dbReference type="ARBA" id="ARBA00023274"/>
    </source>
</evidence>
<dbReference type="GO" id="GO:0019029">
    <property type="term" value="C:helical viral capsid"/>
    <property type="evidence" value="ECO:0007669"/>
    <property type="project" value="UniProtKB-KW"/>
</dbReference>
<dbReference type="SUPFAM" id="SSF140809">
    <property type="entry name" value="Rhabdovirus nucleoprotein-like"/>
    <property type="match status" value="1"/>
</dbReference>
<dbReference type="EMBL" id="MK231059">
    <property type="protein sequence ID" value="QED42919.1"/>
    <property type="molecule type" value="Genomic_RNA"/>
</dbReference>
<dbReference type="InterPro" id="IPR000448">
    <property type="entry name" value="Rhabdo_ncapsid"/>
</dbReference>
<comment type="subcellular location">
    <subcellularLocation>
        <location evidence="1">Host cytoplasm</location>
    </subcellularLocation>
    <subcellularLocation>
        <location evidence="2">Virion</location>
    </subcellularLocation>
</comment>
<evidence type="ECO:0000256" key="4">
    <source>
        <dbReference type="ARBA" id="ARBA00022497"/>
    </source>
</evidence>
<keyword evidence="8" id="KW-0543">Viral nucleoprotein</keyword>
<dbReference type="GO" id="GO:0019013">
    <property type="term" value="C:viral nucleocapsid"/>
    <property type="evidence" value="ECO:0007669"/>
    <property type="project" value="UniProtKB-KW"/>
</dbReference>
<dbReference type="InterPro" id="IPR023330">
    <property type="entry name" value="Rhabdovirus_ncapsid_N"/>
</dbReference>
<keyword evidence="5" id="KW-0167">Capsid protein</keyword>
<keyword evidence="10" id="KW-0687">Ribonucleoprotein</keyword>
<organism evidence="13">
    <name type="scientific">Entomophthora narnavirus F</name>
    <dbReference type="NCBI Taxonomy" id="2592754"/>
    <lineage>
        <taxon>Viruses</taxon>
        <taxon>Riboviria</taxon>
        <taxon>Orthornavirae</taxon>
        <taxon>Lenarviricota</taxon>
        <taxon>Amabiliviricetes</taxon>
        <taxon>Wolframvirales</taxon>
        <taxon>Narnaviridae</taxon>
    </lineage>
</organism>
<dbReference type="GO" id="GO:0030430">
    <property type="term" value="C:host cell cytoplasm"/>
    <property type="evidence" value="ECO:0007669"/>
    <property type="project" value="UniProtKB-SubCell"/>
</dbReference>
<dbReference type="GO" id="GO:1990904">
    <property type="term" value="C:ribonucleoprotein complex"/>
    <property type="evidence" value="ECO:0007669"/>
    <property type="project" value="UniProtKB-KW"/>
</dbReference>
<dbReference type="GO" id="GO:0003723">
    <property type="term" value="F:RNA binding"/>
    <property type="evidence" value="ECO:0007669"/>
    <property type="project" value="UniProtKB-KW"/>
</dbReference>
<keyword evidence="9" id="KW-1035">Host cytoplasm</keyword>
<evidence type="ECO:0000259" key="12">
    <source>
        <dbReference type="Pfam" id="PF00945"/>
    </source>
</evidence>
<keyword evidence="6" id="KW-0946">Virion</keyword>
<dbReference type="InterPro" id="IPR023331">
    <property type="entry name" value="Rhabdovirus_ncapsid_C"/>
</dbReference>
<sequence>MTENTQIVDFDTETVINIDNPEFQRSTDYPSAKFTNADSKPTMKIHGVKESDMEYLRSATYAFLSGNKIAPAVITHYMYELMNTIITAELTEPWTSYTITIPVGKIKPLDLVHATLSAEAEKIPVVAPIPFGVEDDEYLLLLLMSWYRYAHAHDKHKETISGRGSALLAQAKRETTWSDKLSTSNTNLIHLQGNAVLDFLTSCLDMFLEKFPAHQFAKARFKSIITRYQGCSGYANLAYMGKLLGVEQISYCTEWFFAAQIKNEITQMVVKQKEEWTVKNSYLPYMMCMRLSEKSPFSATNNPILHFLIHTVGTLLGSPRSQNAIMVEGVDIPIIVNAVIIFLAHKQNVDLRVIYMNKKDKLALKEVLKKRSQDNDDDSKLDTPYKWLEFYRMKDFSFAPEDIKCIELALERIQDVREKTVGEWLVNITEKRSEIYMAR</sequence>
<protein>
    <recommendedName>
        <fullName evidence="3">Nucleoprotein</fullName>
    </recommendedName>
    <alternativeName>
        <fullName evidence="11">Nucleocapsid protein</fullName>
    </alternativeName>
</protein>
<evidence type="ECO:0000256" key="8">
    <source>
        <dbReference type="ARBA" id="ARBA00023086"/>
    </source>
</evidence>
<evidence type="ECO:0000256" key="6">
    <source>
        <dbReference type="ARBA" id="ARBA00022844"/>
    </source>
</evidence>
<name>A0A7G3W8U4_9VIRU</name>
<evidence type="ECO:0000256" key="11">
    <source>
        <dbReference type="ARBA" id="ARBA00033344"/>
    </source>
</evidence>
<keyword evidence="7" id="KW-0694">RNA-binding</keyword>
<dbReference type="Pfam" id="PF00945">
    <property type="entry name" value="Rhabdo_ncap"/>
    <property type="match status" value="1"/>
</dbReference>
<feature type="domain" description="Rhabdovirus nucleocapsid" evidence="12">
    <location>
        <begin position="14"/>
        <end position="378"/>
    </location>
</feature>
<dbReference type="Gene3D" id="1.10.3610.10">
    <property type="entry name" value="Nucleoprotein"/>
    <property type="match status" value="1"/>
</dbReference>
<evidence type="ECO:0000313" key="13">
    <source>
        <dbReference type="EMBL" id="QED42919.1"/>
    </source>
</evidence>